<dbReference type="SMART" id="SM00966">
    <property type="entry name" value="SpoVT_AbrB"/>
    <property type="match status" value="1"/>
</dbReference>
<proteinExistence type="predicted"/>
<accession>A0A0F9UDX0</accession>
<sequence length="81" mass="9029">MRVTEKGQVTIPKAIRDHLGIVPGSEVEFIPRGTEVLLEKRASDDASVDPALRLLRNIARHRGSFDLDGLQADDVIRLLRD</sequence>
<evidence type="ECO:0000259" key="1">
    <source>
        <dbReference type="PROSITE" id="PS51740"/>
    </source>
</evidence>
<gene>
    <name evidence="2" type="ORF">LCGC14_0277150</name>
</gene>
<dbReference type="InterPro" id="IPR037914">
    <property type="entry name" value="SpoVT-AbrB_sf"/>
</dbReference>
<dbReference type="GO" id="GO:0003677">
    <property type="term" value="F:DNA binding"/>
    <property type="evidence" value="ECO:0007669"/>
    <property type="project" value="InterPro"/>
</dbReference>
<dbReference type="InterPro" id="IPR007159">
    <property type="entry name" value="SpoVT-AbrB_dom"/>
</dbReference>
<dbReference type="Pfam" id="PF04014">
    <property type="entry name" value="MazE_antitoxin"/>
    <property type="match status" value="1"/>
</dbReference>
<dbReference type="EMBL" id="LAZR01000157">
    <property type="protein sequence ID" value="KKN85587.1"/>
    <property type="molecule type" value="Genomic_DNA"/>
</dbReference>
<comment type="caution">
    <text evidence="2">The sequence shown here is derived from an EMBL/GenBank/DDBJ whole genome shotgun (WGS) entry which is preliminary data.</text>
</comment>
<evidence type="ECO:0000313" key="2">
    <source>
        <dbReference type="EMBL" id="KKN85587.1"/>
    </source>
</evidence>
<dbReference type="SUPFAM" id="SSF89447">
    <property type="entry name" value="AbrB/MazE/MraZ-like"/>
    <property type="match status" value="1"/>
</dbReference>
<protein>
    <recommendedName>
        <fullName evidence="1">SpoVT-AbrB domain-containing protein</fullName>
    </recommendedName>
</protein>
<reference evidence="2" key="1">
    <citation type="journal article" date="2015" name="Nature">
        <title>Complex archaea that bridge the gap between prokaryotes and eukaryotes.</title>
        <authorList>
            <person name="Spang A."/>
            <person name="Saw J.H."/>
            <person name="Jorgensen S.L."/>
            <person name="Zaremba-Niedzwiedzka K."/>
            <person name="Martijn J."/>
            <person name="Lind A.E."/>
            <person name="van Eijk R."/>
            <person name="Schleper C."/>
            <person name="Guy L."/>
            <person name="Ettema T.J."/>
        </authorList>
    </citation>
    <scope>NUCLEOTIDE SEQUENCE</scope>
</reference>
<name>A0A0F9UDX0_9ZZZZ</name>
<organism evidence="2">
    <name type="scientific">marine sediment metagenome</name>
    <dbReference type="NCBI Taxonomy" id="412755"/>
    <lineage>
        <taxon>unclassified sequences</taxon>
        <taxon>metagenomes</taxon>
        <taxon>ecological metagenomes</taxon>
    </lineage>
</organism>
<dbReference type="Gene3D" id="2.10.260.10">
    <property type="match status" value="1"/>
</dbReference>
<feature type="domain" description="SpoVT-AbrB" evidence="1">
    <location>
        <begin position="1"/>
        <end position="43"/>
    </location>
</feature>
<dbReference type="NCBIfam" id="TIGR01439">
    <property type="entry name" value="lp_hng_hel_AbrB"/>
    <property type="match status" value="1"/>
</dbReference>
<dbReference type="PROSITE" id="PS51740">
    <property type="entry name" value="SPOVT_ABRB"/>
    <property type="match status" value="1"/>
</dbReference>
<dbReference type="AlphaFoldDB" id="A0A0F9UDX0"/>